<dbReference type="SUPFAM" id="SSF103473">
    <property type="entry name" value="MFS general substrate transporter"/>
    <property type="match status" value="1"/>
</dbReference>
<organism evidence="8 9">
    <name type="scientific">Morganella psychrotolerans</name>
    <dbReference type="NCBI Taxonomy" id="368603"/>
    <lineage>
        <taxon>Bacteria</taxon>
        <taxon>Pseudomonadati</taxon>
        <taxon>Pseudomonadota</taxon>
        <taxon>Gammaproteobacteria</taxon>
        <taxon>Enterobacterales</taxon>
        <taxon>Morganellaceae</taxon>
        <taxon>Morganella</taxon>
    </lineage>
</organism>
<feature type="transmembrane region" description="Helical" evidence="6">
    <location>
        <begin position="260"/>
        <end position="284"/>
    </location>
</feature>
<evidence type="ECO:0000256" key="4">
    <source>
        <dbReference type="ARBA" id="ARBA00022989"/>
    </source>
</evidence>
<evidence type="ECO:0000313" key="9">
    <source>
        <dbReference type="Proteomes" id="UP000092247"/>
    </source>
</evidence>
<dbReference type="Proteomes" id="UP000092247">
    <property type="component" value="Unassembled WGS sequence"/>
</dbReference>
<dbReference type="CDD" id="cd17321">
    <property type="entry name" value="MFS_MMR_MDR_like"/>
    <property type="match status" value="1"/>
</dbReference>
<feature type="transmembrane region" description="Helical" evidence="6">
    <location>
        <begin position="80"/>
        <end position="102"/>
    </location>
</feature>
<evidence type="ECO:0000256" key="5">
    <source>
        <dbReference type="ARBA" id="ARBA00023136"/>
    </source>
</evidence>
<reference evidence="8 9" key="1">
    <citation type="submission" date="2016-06" db="EMBL/GenBank/DDBJ databases">
        <authorList>
            <person name="Kjaerup R.B."/>
            <person name="Dalgaard T.S."/>
            <person name="Juul-Madsen H.R."/>
        </authorList>
    </citation>
    <scope>NUCLEOTIDE SEQUENCE [LARGE SCALE GENOMIC DNA]</scope>
    <source>
        <strain evidence="8 9">GCSL-Mp3</strain>
    </source>
</reference>
<keyword evidence="3 6" id="KW-0812">Transmembrane</keyword>
<dbReference type="STRING" id="368603.AYY16_14290"/>
<feature type="transmembrane region" description="Helical" evidence="6">
    <location>
        <begin position="48"/>
        <end position="68"/>
    </location>
</feature>
<dbReference type="InterPro" id="IPR020846">
    <property type="entry name" value="MFS_dom"/>
</dbReference>
<dbReference type="Gene3D" id="1.20.1720.10">
    <property type="entry name" value="Multidrug resistance protein D"/>
    <property type="match status" value="1"/>
</dbReference>
<protein>
    <recommendedName>
        <fullName evidence="7">Major facilitator superfamily (MFS) profile domain-containing protein</fullName>
    </recommendedName>
</protein>
<dbReference type="RefSeq" id="WP_067422200.1">
    <property type="nucleotide sequence ID" value="NZ_LZEX01000005.1"/>
</dbReference>
<keyword evidence="5 6" id="KW-0472">Membrane</keyword>
<evidence type="ECO:0000256" key="3">
    <source>
        <dbReference type="ARBA" id="ARBA00022692"/>
    </source>
</evidence>
<dbReference type="EMBL" id="LZEX01000005">
    <property type="protein sequence ID" value="OBU10236.1"/>
    <property type="molecule type" value="Genomic_DNA"/>
</dbReference>
<feature type="transmembrane region" description="Helical" evidence="6">
    <location>
        <begin position="296"/>
        <end position="314"/>
    </location>
</feature>
<evidence type="ECO:0000256" key="6">
    <source>
        <dbReference type="SAM" id="Phobius"/>
    </source>
</evidence>
<dbReference type="AlphaFoldDB" id="A0A1B8HLE8"/>
<sequence length="456" mass="48346">MEKIHNVKQYPMALALPVFMASMNSSIVNVAVPSLIEAFDTPFSNIQWVIVVYLISLTSAAVVTGQVGDRIDRRKVLCTAVFLFTLASALCGLAPTVLWLIAGRVLQGIAAAMMMNSTMALIAGMRTGQSGGKTMGWIGALSAMGTAAGPACGGWLTGQWGWPAVFFINVPAGIAALFFIIRFVKPQPVSSGQRLPVNRTGILLLTLIIAMYSSGMIINDGMWRLLLLAAACGGVLLFLQTERRTTNPVFPVALIKQPALITGMTLSILVSTVMMALLVAGPFWLMHQLHLSPLQAGLMMSCGPLVAAFTGIPAGKLTDKIGADKVVVYALIMMTVGFSLFTLLGIVPRAVLYLIFIAIITSGYAAFQAANNSSILFRIDSQEKGLLAGLINLSRNTGLINGATLMGTLFSVSAGSISPGNVAEENIGHGFILTFGVATCLMLISTGIALRYLRRR</sequence>
<feature type="transmembrane region" description="Helical" evidence="6">
    <location>
        <begin position="353"/>
        <end position="377"/>
    </location>
</feature>
<evidence type="ECO:0000256" key="1">
    <source>
        <dbReference type="ARBA" id="ARBA00004141"/>
    </source>
</evidence>
<feature type="transmembrane region" description="Helical" evidence="6">
    <location>
        <begin position="196"/>
        <end position="215"/>
    </location>
</feature>
<feature type="transmembrane region" description="Helical" evidence="6">
    <location>
        <begin position="221"/>
        <end position="239"/>
    </location>
</feature>
<dbReference type="PANTHER" id="PTHR42718">
    <property type="entry name" value="MAJOR FACILITATOR SUPERFAMILY MULTIDRUG TRANSPORTER MFSC"/>
    <property type="match status" value="1"/>
</dbReference>
<evidence type="ECO:0000256" key="2">
    <source>
        <dbReference type="ARBA" id="ARBA00022448"/>
    </source>
</evidence>
<evidence type="ECO:0000313" key="8">
    <source>
        <dbReference type="EMBL" id="OBU10236.1"/>
    </source>
</evidence>
<keyword evidence="2" id="KW-0813">Transport</keyword>
<accession>A0A1B8HLE8</accession>
<dbReference type="PROSITE" id="PS50850">
    <property type="entry name" value="MFS"/>
    <property type="match status" value="1"/>
</dbReference>
<comment type="subcellular location">
    <subcellularLocation>
        <location evidence="1">Membrane</location>
        <topology evidence="1">Multi-pass membrane protein</topology>
    </subcellularLocation>
</comment>
<dbReference type="PRINTS" id="PR01036">
    <property type="entry name" value="TCRTETB"/>
</dbReference>
<gene>
    <name evidence="8" type="ORF">AYY17_16765</name>
</gene>
<dbReference type="PANTHER" id="PTHR42718:SF9">
    <property type="entry name" value="MAJOR FACILITATOR SUPERFAMILY MULTIDRUG TRANSPORTER MFSC"/>
    <property type="match status" value="1"/>
</dbReference>
<evidence type="ECO:0000259" key="7">
    <source>
        <dbReference type="PROSITE" id="PS50850"/>
    </source>
</evidence>
<dbReference type="InterPro" id="IPR011701">
    <property type="entry name" value="MFS"/>
</dbReference>
<feature type="transmembrane region" description="Helical" evidence="6">
    <location>
        <begin position="108"/>
        <end position="125"/>
    </location>
</feature>
<feature type="transmembrane region" description="Helical" evidence="6">
    <location>
        <begin position="326"/>
        <end position="347"/>
    </location>
</feature>
<keyword evidence="4 6" id="KW-1133">Transmembrane helix</keyword>
<dbReference type="Gene3D" id="1.20.1250.20">
    <property type="entry name" value="MFS general substrate transporter like domains"/>
    <property type="match status" value="1"/>
</dbReference>
<comment type="caution">
    <text evidence="8">The sequence shown here is derived from an EMBL/GenBank/DDBJ whole genome shotgun (WGS) entry which is preliminary data.</text>
</comment>
<dbReference type="Pfam" id="PF07690">
    <property type="entry name" value="MFS_1"/>
    <property type="match status" value="1"/>
</dbReference>
<proteinExistence type="predicted"/>
<dbReference type="GO" id="GO:0022857">
    <property type="term" value="F:transmembrane transporter activity"/>
    <property type="evidence" value="ECO:0007669"/>
    <property type="project" value="InterPro"/>
</dbReference>
<feature type="transmembrane region" description="Helical" evidence="6">
    <location>
        <begin position="137"/>
        <end position="156"/>
    </location>
</feature>
<feature type="transmembrane region" description="Helical" evidence="6">
    <location>
        <begin position="398"/>
        <end position="418"/>
    </location>
</feature>
<name>A0A1B8HLE8_9GAMM</name>
<feature type="domain" description="Major facilitator superfamily (MFS) profile" evidence="7">
    <location>
        <begin position="10"/>
        <end position="456"/>
    </location>
</feature>
<feature type="transmembrane region" description="Helical" evidence="6">
    <location>
        <begin position="162"/>
        <end position="184"/>
    </location>
</feature>
<dbReference type="InterPro" id="IPR036259">
    <property type="entry name" value="MFS_trans_sf"/>
</dbReference>
<dbReference type="GO" id="GO:0016020">
    <property type="term" value="C:membrane"/>
    <property type="evidence" value="ECO:0007669"/>
    <property type="project" value="UniProtKB-SubCell"/>
</dbReference>
<feature type="transmembrane region" description="Helical" evidence="6">
    <location>
        <begin position="430"/>
        <end position="453"/>
    </location>
</feature>